<dbReference type="PROSITE" id="PS51257">
    <property type="entry name" value="PROKAR_LIPOPROTEIN"/>
    <property type="match status" value="1"/>
</dbReference>
<evidence type="ECO:0008006" key="3">
    <source>
        <dbReference type="Google" id="ProtNLM"/>
    </source>
</evidence>
<keyword evidence="2" id="KW-1185">Reference proteome</keyword>
<dbReference type="Gene3D" id="2.130.10.10">
    <property type="entry name" value="YVTN repeat-like/Quinoprotein amine dehydrogenase"/>
    <property type="match status" value="1"/>
</dbReference>
<evidence type="ECO:0000313" key="2">
    <source>
        <dbReference type="Proteomes" id="UP000198648"/>
    </source>
</evidence>
<dbReference type="STRING" id="1299341.SAMN05444005_101749"/>
<name>A0A1H8ZJQ7_9FLAO</name>
<dbReference type="CDD" id="cd15482">
    <property type="entry name" value="Sialidase_non-viral"/>
    <property type="match status" value="1"/>
</dbReference>
<dbReference type="SUPFAM" id="SSF110296">
    <property type="entry name" value="Oligoxyloglucan reducing end-specific cellobiohydrolase"/>
    <property type="match status" value="1"/>
</dbReference>
<dbReference type="OrthoDB" id="9813892at2"/>
<sequence length="338" mass="37921">MKNLIIVCSFLFFSCKSDYKVISVATKNIDKMSIRTLNMDLDNLWFTGSGSKFGKISFENDSLEIIQIDDSKTEYRSSAITTNNFFILSIENPARLIKINKQTNMLEVVYKEKNEKVFYDSMIFKNDDFGVAIGDPTEDCLSVIITENKGDNWVKIPCDNLPKIVEGEAAFAASNTNVKVIGKTIFVVSGGKKSRLFKSIDKGKTWQVYETPIVQGEAMTGAFTMDFYNDKIGIIAGGNYEKPTENFNNKAMTFDGGKTWKLMAQNEGFGYASCVQFMPESKGKVLFSCGATGVFYSKNGGNTWKKILEDVDFYTLRFKDSNTLYLAGKNKITKLVIE</sequence>
<reference evidence="1 2" key="1">
    <citation type="submission" date="2016-10" db="EMBL/GenBank/DDBJ databases">
        <authorList>
            <person name="de Groot N.N."/>
        </authorList>
    </citation>
    <scope>NUCLEOTIDE SEQUENCE [LARGE SCALE GENOMIC DNA]</scope>
    <source>
        <strain evidence="1 2">DSM 27078</strain>
    </source>
</reference>
<dbReference type="PANTHER" id="PTHR47199:SF2">
    <property type="entry name" value="PHOTOSYSTEM II STABILITY_ASSEMBLY FACTOR HCF136, CHLOROPLASTIC"/>
    <property type="match status" value="1"/>
</dbReference>
<proteinExistence type="predicted"/>
<accession>A0A1H8ZJQ7</accession>
<dbReference type="RefSeq" id="WP_091465302.1">
    <property type="nucleotide sequence ID" value="NZ_FOEI01000001.1"/>
</dbReference>
<dbReference type="InterPro" id="IPR015943">
    <property type="entry name" value="WD40/YVTN_repeat-like_dom_sf"/>
</dbReference>
<protein>
    <recommendedName>
        <fullName evidence="3">Oxidoreductase</fullName>
    </recommendedName>
</protein>
<evidence type="ECO:0000313" key="1">
    <source>
        <dbReference type="EMBL" id="SEP64561.1"/>
    </source>
</evidence>
<gene>
    <name evidence="1" type="ORF">SAMN05444005_101749</name>
</gene>
<organism evidence="1 2">
    <name type="scientific">Flavobacterium urocaniciphilum</name>
    <dbReference type="NCBI Taxonomy" id="1299341"/>
    <lineage>
        <taxon>Bacteria</taxon>
        <taxon>Pseudomonadati</taxon>
        <taxon>Bacteroidota</taxon>
        <taxon>Flavobacteriia</taxon>
        <taxon>Flavobacteriales</taxon>
        <taxon>Flavobacteriaceae</taxon>
        <taxon>Flavobacterium</taxon>
    </lineage>
</organism>
<dbReference type="PANTHER" id="PTHR47199">
    <property type="entry name" value="PHOTOSYSTEM II STABILITY/ASSEMBLY FACTOR HCF136, CHLOROPLASTIC"/>
    <property type="match status" value="1"/>
</dbReference>
<dbReference type="AlphaFoldDB" id="A0A1H8ZJQ7"/>
<dbReference type="Proteomes" id="UP000198648">
    <property type="component" value="Unassembled WGS sequence"/>
</dbReference>
<dbReference type="EMBL" id="FOEI01000001">
    <property type="protein sequence ID" value="SEP64561.1"/>
    <property type="molecule type" value="Genomic_DNA"/>
</dbReference>